<evidence type="ECO:0000313" key="3">
    <source>
        <dbReference type="Proteomes" id="UP001306119"/>
    </source>
</evidence>
<evidence type="ECO:0008006" key="4">
    <source>
        <dbReference type="Google" id="ProtNLM"/>
    </source>
</evidence>
<dbReference type="Proteomes" id="UP001306119">
    <property type="component" value="Unassembled WGS sequence"/>
</dbReference>
<sequence length="201" mass="22136">MKRDFKYTVVDFDNVTEKGLKELITAIKHNGLDIESVEANNRKLKRDGFLIKKAKLNFAGGQSSTLFAGENGDLFQLIINGKKTPLPNVNSLNAFAKGLVDLINRGQEAFDKSAAKKAARIPNTSNDKPISRSLKKRAEEATKYISTLNDNKQTASNALAAIQSQKSNTDSLEQQKMAELALEKADTAKLKEQLVELKGQQ</sequence>
<gene>
    <name evidence="2" type="ORF">VXS06_14330</name>
</gene>
<name>A0ABU6L971_9GAMM</name>
<feature type="coiled-coil region" evidence="1">
    <location>
        <begin position="145"/>
        <end position="200"/>
    </location>
</feature>
<protein>
    <recommendedName>
        <fullName evidence="4">Defence against restriction A N-terminal domain-containing protein</fullName>
    </recommendedName>
</protein>
<dbReference type="RefSeq" id="WP_327775241.1">
    <property type="nucleotide sequence ID" value="NZ_JAYXUG010000013.1"/>
</dbReference>
<comment type="caution">
    <text evidence="2">The sequence shown here is derived from an EMBL/GenBank/DDBJ whole genome shotgun (WGS) entry which is preliminary data.</text>
</comment>
<evidence type="ECO:0000313" key="2">
    <source>
        <dbReference type="EMBL" id="MEC6832940.1"/>
    </source>
</evidence>
<keyword evidence="1" id="KW-0175">Coiled coil</keyword>
<dbReference type="EMBL" id="JAYXUG010000013">
    <property type="protein sequence ID" value="MEC6832940.1"/>
    <property type="molecule type" value="Genomic_DNA"/>
</dbReference>
<proteinExistence type="predicted"/>
<accession>A0ABU6L971</accession>
<reference evidence="2 3" key="1">
    <citation type="submission" date="2024-01" db="EMBL/GenBank/DDBJ databases">
        <title>Active colonisers of the gastrointestinal tract of Atlantic salmon farmed in a warm water region.</title>
        <authorList>
            <person name="Bowman J.P."/>
        </authorList>
    </citation>
    <scope>NUCLEOTIDE SEQUENCE [LARGE SCALE GENOMIC DNA]</scope>
    <source>
        <strain evidence="2 3">S3MW1</strain>
    </source>
</reference>
<evidence type="ECO:0000256" key="1">
    <source>
        <dbReference type="SAM" id="Coils"/>
    </source>
</evidence>
<organism evidence="2 3">
    <name type="scientific">Photobacterium toruni</name>
    <dbReference type="NCBI Taxonomy" id="1935446"/>
    <lineage>
        <taxon>Bacteria</taxon>
        <taxon>Pseudomonadati</taxon>
        <taxon>Pseudomonadota</taxon>
        <taxon>Gammaproteobacteria</taxon>
        <taxon>Vibrionales</taxon>
        <taxon>Vibrionaceae</taxon>
        <taxon>Photobacterium</taxon>
    </lineage>
</organism>
<keyword evidence="3" id="KW-1185">Reference proteome</keyword>